<feature type="transmembrane region" description="Helical" evidence="1">
    <location>
        <begin position="154"/>
        <end position="173"/>
    </location>
</feature>
<evidence type="ECO:0000256" key="1">
    <source>
        <dbReference type="SAM" id="Phobius"/>
    </source>
</evidence>
<comment type="caution">
    <text evidence="3">The sequence shown here is derived from an EMBL/GenBank/DDBJ whole genome shotgun (WGS) entry which is preliminary data.</text>
</comment>
<dbReference type="RefSeq" id="WP_008060010.1">
    <property type="nucleotide sequence ID" value="NZ_AFHG01000036.1"/>
</dbReference>
<dbReference type="AlphaFoldDB" id="F5RAF4"/>
<keyword evidence="1" id="KW-1133">Transmembrane helix</keyword>
<feature type="transmembrane region" description="Helical" evidence="1">
    <location>
        <begin position="185"/>
        <end position="204"/>
    </location>
</feature>
<proteinExistence type="predicted"/>
<dbReference type="SUPFAM" id="SSF103481">
    <property type="entry name" value="Multidrug resistance efflux transporter EmrE"/>
    <property type="match status" value="2"/>
</dbReference>
<reference evidence="3 4" key="1">
    <citation type="journal article" date="2011" name="J. Bacteriol.">
        <title>Genome sequence of Methyloversatilis universalis FAM5T, a methylotrophic representative of the order Rhodocyclales.</title>
        <authorList>
            <person name="Kittichotirat W."/>
            <person name="Good N.M."/>
            <person name="Hall R."/>
            <person name="Bringel F."/>
            <person name="Lajus A."/>
            <person name="Medigue C."/>
            <person name="Smalley N.E."/>
            <person name="Beck D."/>
            <person name="Bumgarner R."/>
            <person name="Vuilleumier S."/>
            <person name="Kalyuzhnaya M.G."/>
        </authorList>
    </citation>
    <scope>NUCLEOTIDE SEQUENCE [LARGE SCALE GENOMIC DNA]</scope>
    <source>
        <strain evidence="4">ATCC BAA-1314 / JCM 13912 / FAM5</strain>
    </source>
</reference>
<dbReference type="PANTHER" id="PTHR22911">
    <property type="entry name" value="ACYL-MALONYL CONDENSING ENZYME-RELATED"/>
    <property type="match status" value="1"/>
</dbReference>
<dbReference type="InterPro" id="IPR000620">
    <property type="entry name" value="EamA_dom"/>
</dbReference>
<organism evidence="3 4">
    <name type="scientific">Methyloversatilis universalis (strain ATCC BAA-1314 / DSM 25237 / JCM 13912 / CCUG 52030 / FAM5)</name>
    <dbReference type="NCBI Taxonomy" id="1000565"/>
    <lineage>
        <taxon>Bacteria</taxon>
        <taxon>Pseudomonadati</taxon>
        <taxon>Pseudomonadota</taxon>
        <taxon>Betaproteobacteria</taxon>
        <taxon>Nitrosomonadales</taxon>
        <taxon>Sterolibacteriaceae</taxon>
        <taxon>Methyloversatilis</taxon>
    </lineage>
</organism>
<evidence type="ECO:0000259" key="2">
    <source>
        <dbReference type="Pfam" id="PF00892"/>
    </source>
</evidence>
<dbReference type="PANTHER" id="PTHR22911:SF137">
    <property type="entry name" value="SOLUTE CARRIER FAMILY 35 MEMBER G2-RELATED"/>
    <property type="match status" value="1"/>
</dbReference>
<dbReference type="eggNOG" id="COG0697">
    <property type="taxonomic scope" value="Bacteria"/>
</dbReference>
<gene>
    <name evidence="3" type="ORF">METUNv1_01315</name>
</gene>
<evidence type="ECO:0000313" key="4">
    <source>
        <dbReference type="Proteomes" id="UP000005019"/>
    </source>
</evidence>
<dbReference type="Pfam" id="PF00892">
    <property type="entry name" value="EamA"/>
    <property type="match status" value="1"/>
</dbReference>
<keyword evidence="1" id="KW-0472">Membrane</keyword>
<sequence length="307" mass="32434">MLTSRRPSSRLLPSIALLAGAVVWGLIWYPYRVIDAAGVGGVTATLITYGLAFLFGLGPLWPVLRRTRPSFWFVALALAAAGTNIGYVLGTLDGVVMRVLLLFYLSPLWTVLLSRLLLGERLSRAGAGVIALSLAGAFVMLWRPELGLPWPSGTAEWVGLGAGVCFALTNVLIRRTAHIEIEQKVMAVFLGVICMAPLIAWLRGESPLEQAVSAGAGTWLLLAVVAGVLLVVNLVVQYGITFLSANAAIALFLFELVVAAISSWWLAGEVMGVKEWAGGAMIIAASLFSGHLEAPADETPAGRPSGG</sequence>
<feature type="transmembrane region" description="Helical" evidence="1">
    <location>
        <begin position="248"/>
        <end position="267"/>
    </location>
</feature>
<keyword evidence="1" id="KW-0812">Transmembrane</keyword>
<feature type="transmembrane region" description="Helical" evidence="1">
    <location>
        <begin position="70"/>
        <end position="89"/>
    </location>
</feature>
<keyword evidence="4" id="KW-1185">Reference proteome</keyword>
<accession>F5RAF4</accession>
<feature type="transmembrane region" description="Helical" evidence="1">
    <location>
        <begin position="95"/>
        <end position="118"/>
    </location>
</feature>
<dbReference type="EMBL" id="AFHG01000036">
    <property type="protein sequence ID" value="EGK72550.1"/>
    <property type="molecule type" value="Genomic_DNA"/>
</dbReference>
<dbReference type="GO" id="GO:0016020">
    <property type="term" value="C:membrane"/>
    <property type="evidence" value="ECO:0007669"/>
    <property type="project" value="InterPro"/>
</dbReference>
<evidence type="ECO:0000313" key="3">
    <source>
        <dbReference type="EMBL" id="EGK72550.1"/>
    </source>
</evidence>
<protein>
    <recommendedName>
        <fullName evidence="2">EamA domain-containing protein</fullName>
    </recommendedName>
</protein>
<feature type="transmembrane region" description="Helical" evidence="1">
    <location>
        <begin position="216"/>
        <end position="236"/>
    </location>
</feature>
<feature type="domain" description="EamA" evidence="2">
    <location>
        <begin position="157"/>
        <end position="288"/>
    </location>
</feature>
<dbReference type="STRING" id="1000565.METUNv1_01315"/>
<dbReference type="Proteomes" id="UP000005019">
    <property type="component" value="Unassembled WGS sequence"/>
</dbReference>
<dbReference type="OrthoDB" id="5295396at2"/>
<feature type="transmembrane region" description="Helical" evidence="1">
    <location>
        <begin position="125"/>
        <end position="142"/>
    </location>
</feature>
<feature type="transmembrane region" description="Helical" evidence="1">
    <location>
        <begin position="37"/>
        <end position="58"/>
    </location>
</feature>
<name>F5RAF4_METUF</name>
<feature type="transmembrane region" description="Helical" evidence="1">
    <location>
        <begin position="12"/>
        <end position="31"/>
    </location>
</feature>
<dbReference type="InterPro" id="IPR037185">
    <property type="entry name" value="EmrE-like"/>
</dbReference>